<reference evidence="3 4" key="1">
    <citation type="submission" date="2013-07" db="EMBL/GenBank/DDBJ databases">
        <title>Completed genome of Sphingomonas sanxanigenens NX02.</title>
        <authorList>
            <person name="Ma T."/>
            <person name="Huang H."/>
            <person name="Wu M."/>
            <person name="Li X."/>
            <person name="Li G."/>
        </authorList>
    </citation>
    <scope>NUCLEOTIDE SEQUENCE [LARGE SCALE GENOMIC DNA]</scope>
    <source>
        <strain evidence="3 4">NX02</strain>
    </source>
</reference>
<dbReference type="GO" id="GO:0016757">
    <property type="term" value="F:glycosyltransferase activity"/>
    <property type="evidence" value="ECO:0007669"/>
    <property type="project" value="InterPro"/>
</dbReference>
<dbReference type="EMBL" id="CP006644">
    <property type="protein sequence ID" value="AHE55010.1"/>
    <property type="molecule type" value="Genomic_DNA"/>
</dbReference>
<sequence>MAAVRNHFIASGHDASVIADGQLFLGDGRAVPLVQAENGGSLFARLGRKAMHRIDSLNDGAMPEVGRIIARQVNAARAIAPIDIVEMEESFGWSDTVRRRTAVPIVTRLHGPHFLKPPRPRTPDEQRADRQRIGAEGRAVRGARTLTAPTRAVMDATCNQYARAATAASNVIPNPIALAPPAIRWSAERCEPGHILAVGRFDYWKGADTMLRAFDTLLRSRPDARLTLVGPDMGLEVAAGKLVNYDAFVAEHLSPQAQARTRYLGKQTPDQITALRHTAQVTVCASRWENFPYALLEGFAAGCPMVCTDWPGGREIIVDGESGLLTPVGDADALAARLDMLLGNPALMTKIAEGGFIRCRDHFSVEAVGAQLLDCYSAALEGKS</sequence>
<gene>
    <name evidence="3" type="ORF">NX02_16660</name>
</gene>
<evidence type="ECO:0000313" key="4">
    <source>
        <dbReference type="Proteomes" id="UP000018851"/>
    </source>
</evidence>
<evidence type="ECO:0000313" key="3">
    <source>
        <dbReference type="EMBL" id="AHE55010.1"/>
    </source>
</evidence>
<dbReference type="PANTHER" id="PTHR12526">
    <property type="entry name" value="GLYCOSYLTRANSFERASE"/>
    <property type="match status" value="1"/>
</dbReference>
<dbReference type="KEGG" id="ssan:NX02_16660"/>
<dbReference type="InterPro" id="IPR001296">
    <property type="entry name" value="Glyco_trans_1"/>
</dbReference>
<dbReference type="Proteomes" id="UP000018851">
    <property type="component" value="Chromosome"/>
</dbReference>
<proteinExistence type="predicted"/>
<evidence type="ECO:0000256" key="1">
    <source>
        <dbReference type="SAM" id="MobiDB-lite"/>
    </source>
</evidence>
<dbReference type="AlphaFoldDB" id="W0AHB1"/>
<dbReference type="Gene3D" id="3.40.50.2000">
    <property type="entry name" value="Glycogen Phosphorylase B"/>
    <property type="match status" value="2"/>
</dbReference>
<dbReference type="eggNOG" id="COG0438">
    <property type="taxonomic scope" value="Bacteria"/>
</dbReference>
<keyword evidence="4" id="KW-1185">Reference proteome</keyword>
<feature type="compositionally biased region" description="Basic and acidic residues" evidence="1">
    <location>
        <begin position="121"/>
        <end position="133"/>
    </location>
</feature>
<feature type="domain" description="Glycosyl transferase family 1" evidence="2">
    <location>
        <begin position="193"/>
        <end position="354"/>
    </location>
</feature>
<dbReference type="PATRIC" id="fig|1123269.5.peg.3263"/>
<name>W0AHB1_9SPHN</name>
<protein>
    <recommendedName>
        <fullName evidence="2">Glycosyl transferase family 1 domain-containing protein</fullName>
    </recommendedName>
</protein>
<dbReference type="HOGENOM" id="CLU_719448_0_0_5"/>
<dbReference type="PANTHER" id="PTHR12526:SF635">
    <property type="entry name" value="GLYCOSYL TRANSFERASE GROUP 1"/>
    <property type="match status" value="1"/>
</dbReference>
<feature type="region of interest" description="Disordered" evidence="1">
    <location>
        <begin position="111"/>
        <end position="133"/>
    </location>
</feature>
<dbReference type="STRING" id="1123269.NX02_16660"/>
<accession>W0AHB1</accession>
<organism evidence="3 4">
    <name type="scientific">Sphingomonas sanxanigenens DSM 19645 = NX02</name>
    <dbReference type="NCBI Taxonomy" id="1123269"/>
    <lineage>
        <taxon>Bacteria</taxon>
        <taxon>Pseudomonadati</taxon>
        <taxon>Pseudomonadota</taxon>
        <taxon>Alphaproteobacteria</taxon>
        <taxon>Sphingomonadales</taxon>
        <taxon>Sphingomonadaceae</taxon>
        <taxon>Sphingomonas</taxon>
    </lineage>
</organism>
<evidence type="ECO:0000259" key="2">
    <source>
        <dbReference type="Pfam" id="PF00534"/>
    </source>
</evidence>
<dbReference type="CDD" id="cd03801">
    <property type="entry name" value="GT4_PimA-like"/>
    <property type="match status" value="1"/>
</dbReference>
<dbReference type="Pfam" id="PF00534">
    <property type="entry name" value="Glycos_transf_1"/>
    <property type="match status" value="1"/>
</dbReference>
<dbReference type="SUPFAM" id="SSF53756">
    <property type="entry name" value="UDP-Glycosyltransferase/glycogen phosphorylase"/>
    <property type="match status" value="1"/>
</dbReference>